<organism evidence="1 2">
    <name type="scientific">Sporosarcina luteola</name>
    <dbReference type="NCBI Taxonomy" id="582850"/>
    <lineage>
        <taxon>Bacteria</taxon>
        <taxon>Bacillati</taxon>
        <taxon>Bacillota</taxon>
        <taxon>Bacilli</taxon>
        <taxon>Bacillales</taxon>
        <taxon>Caryophanaceae</taxon>
        <taxon>Sporosarcina</taxon>
    </lineage>
</organism>
<evidence type="ECO:0000313" key="2">
    <source>
        <dbReference type="Proteomes" id="UP000321901"/>
    </source>
</evidence>
<dbReference type="GO" id="GO:0009234">
    <property type="term" value="P:menaquinone biosynthetic process"/>
    <property type="evidence" value="ECO:0007669"/>
    <property type="project" value="InterPro"/>
</dbReference>
<evidence type="ECO:0008006" key="3">
    <source>
        <dbReference type="Google" id="ProtNLM"/>
    </source>
</evidence>
<dbReference type="InterPro" id="IPR009920">
    <property type="entry name" value="HEPPP_synth_su1"/>
</dbReference>
<dbReference type="Proteomes" id="UP000321901">
    <property type="component" value="Unassembled WGS sequence"/>
</dbReference>
<dbReference type="Gene3D" id="1.20.120.1450">
    <property type="match status" value="1"/>
</dbReference>
<dbReference type="EMBL" id="BJYL01000044">
    <property type="protein sequence ID" value="GEN84709.1"/>
    <property type="molecule type" value="Genomic_DNA"/>
</dbReference>
<protein>
    <recommendedName>
        <fullName evidence="3">Heptaprenyl diphosphate synthase</fullName>
    </recommendedName>
</protein>
<dbReference type="AlphaFoldDB" id="A0A511ZB85"/>
<dbReference type="Pfam" id="PF07307">
    <property type="entry name" value="HEPPP_synt_1"/>
    <property type="match status" value="1"/>
</dbReference>
<evidence type="ECO:0000313" key="1">
    <source>
        <dbReference type="EMBL" id="GEN84709.1"/>
    </source>
</evidence>
<accession>A0A511ZB85</accession>
<proteinExistence type="predicted"/>
<sequence>MDRQTINRSIQNYIREVEQSIQEPIVYRDLGKMPLDTAKAFFLLLPMLNGEDWSSKLNTSAIAVGAVHAAFDVHDKVDIFDASSKEQQLMVLSGDHFSGIHYRLLSSLPDFLLITNMAEMIGRINETKTDLLMEKTDGISGIIESIIRVESGCIGEFHERYGFSKYSKIAKTALGLIWFVKKSMKDPSIERGWTSQIIKNADVDSAISILTSRLQEELAKAGFLTPFLKQEIHRMATPLLEKPI</sequence>
<dbReference type="RefSeq" id="WP_147059814.1">
    <property type="nucleotide sequence ID" value="NZ_BJYL01000044.1"/>
</dbReference>
<reference evidence="1 2" key="1">
    <citation type="submission" date="2019-07" db="EMBL/GenBank/DDBJ databases">
        <title>Whole genome shotgun sequence of Sporosarcina luteola NBRC 105378.</title>
        <authorList>
            <person name="Hosoyama A."/>
            <person name="Uohara A."/>
            <person name="Ohji S."/>
            <person name="Ichikawa N."/>
        </authorList>
    </citation>
    <scope>NUCLEOTIDE SEQUENCE [LARGE SCALE GENOMIC DNA]</scope>
    <source>
        <strain evidence="1 2">NBRC 105378</strain>
    </source>
</reference>
<keyword evidence="2" id="KW-1185">Reference proteome</keyword>
<comment type="caution">
    <text evidence="1">The sequence shown here is derived from an EMBL/GenBank/DDBJ whole genome shotgun (WGS) entry which is preliminary data.</text>
</comment>
<gene>
    <name evidence="1" type="ORF">SLU01_30210</name>
</gene>
<dbReference type="OrthoDB" id="2417886at2"/>
<name>A0A511ZB85_9BACL</name>